<feature type="transmembrane region" description="Helical" evidence="9">
    <location>
        <begin position="138"/>
        <end position="158"/>
    </location>
</feature>
<keyword evidence="5 9" id="KW-1133">Transmembrane helix</keyword>
<dbReference type="Gene3D" id="1.10.4160.10">
    <property type="entry name" value="Hydantoin permease"/>
    <property type="match status" value="1"/>
</dbReference>
<evidence type="ECO:0000313" key="11">
    <source>
        <dbReference type="Proteomes" id="UP000028524"/>
    </source>
</evidence>
<protein>
    <submittedName>
        <fullName evidence="10">Uncharacterized protein</fullName>
    </submittedName>
</protein>
<feature type="transmembrane region" description="Helical" evidence="9">
    <location>
        <begin position="331"/>
        <end position="353"/>
    </location>
</feature>
<sequence>MATYPDPESAASKDPQSTNMATDTASATSGTSSVNFFTKALRLGRVEQRGIEPLPLSARTSTRYLNIFTVWCSMNTNILGVLFGLLGPMVYGLSLRDAALVILFFCLLSTVAPAYLATFGPKTGMRQMVFARYSFGRYIVSVPVLLNLATLTGFIVILCVVGGQCLRAVSGDTLTPDAGIVIIALLSLLISFAGFKVLHFYETYAFIPAVITIAIAAGCGGHRLVDQVVPAQPATAPQIISFGMIVASYMIPWAAIASDLTTYFDPKVPSWRVFAYTYCGLVIPTVLLMTLGAAIAGAIPNNPSWQTAYEENLVGGVLAAMVSSTGGFGQFVVVVLSLTLLGNTAGTMYAITLNFQTLVPWLIRVPRYGFAIVITVIVIPVAIRVADGFLLNLENFVALIGYWSAAFVGILAVEHIVFRKRDYESYDHAIWEDAKRLPVGAAALGSGMLAFALVVPSMAQVWWTGPIAQTTGDIGFEIAFALSAVLYLPLRYVEKRFTGR</sequence>
<name>A0A084Q9Q0_STAC4</name>
<dbReference type="GO" id="GO:0005886">
    <property type="term" value="C:plasma membrane"/>
    <property type="evidence" value="ECO:0007669"/>
    <property type="project" value="TreeGrafter"/>
</dbReference>
<gene>
    <name evidence="10" type="ORF">S40285_05064</name>
</gene>
<feature type="transmembrane region" description="Helical" evidence="9">
    <location>
        <begin position="365"/>
        <end position="383"/>
    </location>
</feature>
<keyword evidence="4 9" id="KW-0812">Transmembrane</keyword>
<feature type="region of interest" description="Disordered" evidence="8">
    <location>
        <begin position="1"/>
        <end position="29"/>
    </location>
</feature>
<dbReference type="InterPro" id="IPR026030">
    <property type="entry name" value="Pur-cyt_permease_Fcy2/21/22"/>
</dbReference>
<feature type="transmembrane region" description="Helical" evidence="9">
    <location>
        <begin position="439"/>
        <end position="462"/>
    </location>
</feature>
<feature type="transmembrane region" description="Helical" evidence="9">
    <location>
        <begin position="98"/>
        <end position="117"/>
    </location>
</feature>
<dbReference type="Proteomes" id="UP000028524">
    <property type="component" value="Unassembled WGS sequence"/>
</dbReference>
<evidence type="ECO:0000256" key="2">
    <source>
        <dbReference type="ARBA" id="ARBA00008974"/>
    </source>
</evidence>
<dbReference type="AlphaFoldDB" id="A0A084Q9Q0"/>
<feature type="transmembrane region" description="Helical" evidence="9">
    <location>
        <begin position="237"/>
        <end position="261"/>
    </location>
</feature>
<dbReference type="InParanoid" id="A0A084Q9Q0"/>
<feature type="transmembrane region" description="Helical" evidence="9">
    <location>
        <begin position="273"/>
        <end position="299"/>
    </location>
</feature>
<dbReference type="Pfam" id="PF02133">
    <property type="entry name" value="Transp_cyt_pur"/>
    <property type="match status" value="1"/>
</dbReference>
<feature type="transmembrane region" description="Helical" evidence="9">
    <location>
        <begin position="395"/>
        <end position="418"/>
    </location>
</feature>
<evidence type="ECO:0000313" key="10">
    <source>
        <dbReference type="EMBL" id="KFA60685.1"/>
    </source>
</evidence>
<evidence type="ECO:0000256" key="3">
    <source>
        <dbReference type="ARBA" id="ARBA00022448"/>
    </source>
</evidence>
<comment type="similarity">
    <text evidence="2 7">Belongs to the purine-cytosine permease (2.A.39) family.</text>
</comment>
<comment type="subcellular location">
    <subcellularLocation>
        <location evidence="1">Membrane</location>
        <topology evidence="1">Multi-pass membrane protein</topology>
    </subcellularLocation>
</comment>
<evidence type="ECO:0000256" key="6">
    <source>
        <dbReference type="ARBA" id="ARBA00023136"/>
    </source>
</evidence>
<evidence type="ECO:0000256" key="9">
    <source>
        <dbReference type="SAM" id="Phobius"/>
    </source>
</evidence>
<evidence type="ECO:0000256" key="4">
    <source>
        <dbReference type="ARBA" id="ARBA00022692"/>
    </source>
</evidence>
<feature type="transmembrane region" description="Helical" evidence="9">
    <location>
        <begin position="205"/>
        <end position="225"/>
    </location>
</feature>
<dbReference type="STRING" id="1283841.A0A084Q9Q0"/>
<organism evidence="10 11">
    <name type="scientific">Stachybotrys chlorohalonatus (strain IBT 40285)</name>
    <dbReference type="NCBI Taxonomy" id="1283841"/>
    <lineage>
        <taxon>Eukaryota</taxon>
        <taxon>Fungi</taxon>
        <taxon>Dikarya</taxon>
        <taxon>Ascomycota</taxon>
        <taxon>Pezizomycotina</taxon>
        <taxon>Sordariomycetes</taxon>
        <taxon>Hypocreomycetidae</taxon>
        <taxon>Hypocreales</taxon>
        <taxon>Stachybotryaceae</taxon>
        <taxon>Stachybotrys</taxon>
    </lineage>
</organism>
<dbReference type="InterPro" id="IPR001248">
    <property type="entry name" value="Pur-cyt_permease"/>
</dbReference>
<keyword evidence="11" id="KW-1185">Reference proteome</keyword>
<feature type="transmembrane region" description="Helical" evidence="9">
    <location>
        <begin position="474"/>
        <end position="493"/>
    </location>
</feature>
<feature type="transmembrane region" description="Helical" evidence="9">
    <location>
        <begin position="178"/>
        <end position="198"/>
    </location>
</feature>
<evidence type="ECO:0000256" key="7">
    <source>
        <dbReference type="PIRNR" id="PIRNR002744"/>
    </source>
</evidence>
<dbReference type="GO" id="GO:0022857">
    <property type="term" value="F:transmembrane transporter activity"/>
    <property type="evidence" value="ECO:0007669"/>
    <property type="project" value="InterPro"/>
</dbReference>
<keyword evidence="3 7" id="KW-0813">Transport</keyword>
<dbReference type="OMA" id="ARWGWET"/>
<accession>A0A084Q9Q0</accession>
<keyword evidence="6 7" id="KW-0472">Membrane</keyword>
<dbReference type="OrthoDB" id="2116389at2759"/>
<evidence type="ECO:0000256" key="1">
    <source>
        <dbReference type="ARBA" id="ARBA00004141"/>
    </source>
</evidence>
<dbReference type="PIRSF" id="PIRSF002744">
    <property type="entry name" value="Pur-cyt_permease"/>
    <property type="match status" value="1"/>
</dbReference>
<dbReference type="FunCoup" id="A0A084Q9Q0">
    <property type="interactions" value="36"/>
</dbReference>
<feature type="transmembrane region" description="Helical" evidence="9">
    <location>
        <begin position="64"/>
        <end position="86"/>
    </location>
</feature>
<dbReference type="EMBL" id="KL660898">
    <property type="protein sequence ID" value="KFA60685.1"/>
    <property type="molecule type" value="Genomic_DNA"/>
</dbReference>
<evidence type="ECO:0000256" key="8">
    <source>
        <dbReference type="SAM" id="MobiDB-lite"/>
    </source>
</evidence>
<dbReference type="HOGENOM" id="CLU_026016_2_0_1"/>
<proteinExistence type="inferred from homology"/>
<reference evidence="10 11" key="1">
    <citation type="journal article" date="2014" name="BMC Genomics">
        <title>Comparative genome sequencing reveals chemotype-specific gene clusters in the toxigenic black mold Stachybotrys.</title>
        <authorList>
            <person name="Semeiks J."/>
            <person name="Borek D."/>
            <person name="Otwinowski Z."/>
            <person name="Grishin N.V."/>
        </authorList>
    </citation>
    <scope>NUCLEOTIDE SEQUENCE [LARGE SCALE GENOMIC DNA]</scope>
    <source>
        <strain evidence="10 11">IBT 40285</strain>
    </source>
</reference>
<dbReference type="PANTHER" id="PTHR31806:SF5">
    <property type="entry name" value="PURINE-CYTOSINE PERMEASE FCY21"/>
    <property type="match status" value="1"/>
</dbReference>
<evidence type="ECO:0000256" key="5">
    <source>
        <dbReference type="ARBA" id="ARBA00022989"/>
    </source>
</evidence>
<dbReference type="PANTHER" id="PTHR31806">
    <property type="entry name" value="PURINE-CYTOSINE PERMEASE FCY2-RELATED"/>
    <property type="match status" value="1"/>
</dbReference>